<comment type="caution">
    <text evidence="5">The sequence shown here is derived from an EMBL/GenBank/DDBJ whole genome shotgun (WGS) entry which is preliminary data.</text>
</comment>
<dbReference type="PANTHER" id="PTHR35089">
    <property type="entry name" value="CHAPERONE PROTEIN SKP"/>
    <property type="match status" value="1"/>
</dbReference>
<name>A0A927F6N1_9BACT</name>
<dbReference type="AlphaFoldDB" id="A0A927F6N1"/>
<dbReference type="InterPro" id="IPR005632">
    <property type="entry name" value="Chaperone_Skp"/>
</dbReference>
<feature type="signal peptide" evidence="4">
    <location>
        <begin position="1"/>
        <end position="17"/>
    </location>
</feature>
<sequence length="200" mass="22429">MNRFKSLLVILSAMAMAATSLRANEDVIITVMVDDALGSYYKVQDFMAEMEKSEEEARAKASEIEAQGTALVEEFQELREQANSDILMEEAKQEATQDAQKKMQEIQAKEQELRQFVGQTRQQFAAIRQQQLNAYYQEIAEVITEIAKERNATLVIDITARAGDGRAPVLYTDGSYDITPIVIERINATQGQEEEAPAAE</sequence>
<accession>A0A927F6N1</accession>
<keyword evidence="3" id="KW-0175">Coiled coil</keyword>
<dbReference type="SUPFAM" id="SSF111384">
    <property type="entry name" value="OmpH-like"/>
    <property type="match status" value="1"/>
</dbReference>
<dbReference type="GO" id="GO:0005829">
    <property type="term" value="C:cytosol"/>
    <property type="evidence" value="ECO:0007669"/>
    <property type="project" value="TreeGrafter"/>
</dbReference>
<keyword evidence="2 4" id="KW-0732">Signal</keyword>
<proteinExistence type="inferred from homology"/>
<keyword evidence="6" id="KW-1185">Reference proteome</keyword>
<dbReference type="RefSeq" id="WP_191615324.1">
    <property type="nucleotide sequence ID" value="NZ_JACYFG010000002.1"/>
</dbReference>
<dbReference type="Gene3D" id="3.30.910.20">
    <property type="entry name" value="Skp domain"/>
    <property type="match status" value="1"/>
</dbReference>
<evidence type="ECO:0000256" key="1">
    <source>
        <dbReference type="ARBA" id="ARBA00009091"/>
    </source>
</evidence>
<comment type="similarity">
    <text evidence="1">Belongs to the Skp family.</text>
</comment>
<evidence type="ECO:0000313" key="6">
    <source>
        <dbReference type="Proteomes" id="UP000622317"/>
    </source>
</evidence>
<dbReference type="SMART" id="SM00935">
    <property type="entry name" value="OmpH"/>
    <property type="match status" value="1"/>
</dbReference>
<dbReference type="GO" id="GO:0050821">
    <property type="term" value="P:protein stabilization"/>
    <property type="evidence" value="ECO:0007669"/>
    <property type="project" value="TreeGrafter"/>
</dbReference>
<gene>
    <name evidence="5" type="ORF">IEN85_01695</name>
</gene>
<dbReference type="GO" id="GO:0051082">
    <property type="term" value="F:unfolded protein binding"/>
    <property type="evidence" value="ECO:0007669"/>
    <property type="project" value="InterPro"/>
</dbReference>
<evidence type="ECO:0000256" key="4">
    <source>
        <dbReference type="SAM" id="SignalP"/>
    </source>
</evidence>
<reference evidence="5" key="1">
    <citation type="submission" date="2020-09" db="EMBL/GenBank/DDBJ databases">
        <title>Pelagicoccus enzymogenes sp. nov. with an EPS production, isolated from marine sediment.</title>
        <authorList>
            <person name="Feng X."/>
        </authorList>
    </citation>
    <scope>NUCLEOTIDE SEQUENCE</scope>
    <source>
        <strain evidence="5">NFK12</strain>
    </source>
</reference>
<dbReference type="InterPro" id="IPR024930">
    <property type="entry name" value="Skp_dom_sf"/>
</dbReference>
<dbReference type="Pfam" id="PF03938">
    <property type="entry name" value="OmpH"/>
    <property type="match status" value="1"/>
</dbReference>
<evidence type="ECO:0000256" key="3">
    <source>
        <dbReference type="SAM" id="Coils"/>
    </source>
</evidence>
<organism evidence="5 6">
    <name type="scientific">Pelagicoccus enzymogenes</name>
    <dbReference type="NCBI Taxonomy" id="2773457"/>
    <lineage>
        <taxon>Bacteria</taxon>
        <taxon>Pseudomonadati</taxon>
        <taxon>Verrucomicrobiota</taxon>
        <taxon>Opitutia</taxon>
        <taxon>Puniceicoccales</taxon>
        <taxon>Pelagicoccaceae</taxon>
        <taxon>Pelagicoccus</taxon>
    </lineage>
</organism>
<protein>
    <submittedName>
        <fullName evidence="5">OmpH family outer membrane protein</fullName>
    </submittedName>
</protein>
<dbReference type="Proteomes" id="UP000622317">
    <property type="component" value="Unassembled WGS sequence"/>
</dbReference>
<feature type="chain" id="PRO_5036773631" evidence="4">
    <location>
        <begin position="18"/>
        <end position="200"/>
    </location>
</feature>
<dbReference type="PANTHER" id="PTHR35089:SF1">
    <property type="entry name" value="CHAPERONE PROTEIN SKP"/>
    <property type="match status" value="1"/>
</dbReference>
<evidence type="ECO:0000256" key="2">
    <source>
        <dbReference type="ARBA" id="ARBA00022729"/>
    </source>
</evidence>
<feature type="coiled-coil region" evidence="3">
    <location>
        <begin position="43"/>
        <end position="119"/>
    </location>
</feature>
<dbReference type="EMBL" id="JACYFG010000002">
    <property type="protein sequence ID" value="MBD5778206.1"/>
    <property type="molecule type" value="Genomic_DNA"/>
</dbReference>
<evidence type="ECO:0000313" key="5">
    <source>
        <dbReference type="EMBL" id="MBD5778206.1"/>
    </source>
</evidence>